<gene>
    <name evidence="3" type="ORF">STCU_07207</name>
</gene>
<dbReference type="AlphaFoldDB" id="S9VME5"/>
<feature type="region of interest" description="Disordered" evidence="1">
    <location>
        <begin position="52"/>
        <end position="76"/>
    </location>
</feature>
<dbReference type="EMBL" id="ATMH01007207">
    <property type="protein sequence ID" value="EPY24385.1"/>
    <property type="molecule type" value="Genomic_DNA"/>
</dbReference>
<evidence type="ECO:0000256" key="1">
    <source>
        <dbReference type="SAM" id="MobiDB-lite"/>
    </source>
</evidence>
<protein>
    <submittedName>
        <fullName evidence="3">Uncharacterized protein</fullName>
    </submittedName>
</protein>
<evidence type="ECO:0000313" key="3">
    <source>
        <dbReference type="EMBL" id="EPY24385.1"/>
    </source>
</evidence>
<evidence type="ECO:0000313" key="4">
    <source>
        <dbReference type="Proteomes" id="UP000015354"/>
    </source>
</evidence>
<proteinExistence type="predicted"/>
<reference evidence="3 4" key="1">
    <citation type="journal article" date="2013" name="PLoS ONE">
        <title>Predicting the Proteins of Angomonas deanei, Strigomonas culicis and Their Respective Endosymbionts Reveals New Aspects of the Trypanosomatidae Family.</title>
        <authorList>
            <person name="Motta M.C."/>
            <person name="Martins A.C."/>
            <person name="de Souza S.S."/>
            <person name="Catta-Preta C.M."/>
            <person name="Silva R."/>
            <person name="Klein C.C."/>
            <person name="de Almeida L.G."/>
            <person name="de Lima Cunha O."/>
            <person name="Ciapina L.P."/>
            <person name="Brocchi M."/>
            <person name="Colabardini A.C."/>
            <person name="de Araujo Lima B."/>
            <person name="Machado C.R."/>
            <person name="de Almeida Soares C.M."/>
            <person name="Probst C.M."/>
            <person name="de Menezes C.B."/>
            <person name="Thompson C.E."/>
            <person name="Bartholomeu D.C."/>
            <person name="Gradia D.F."/>
            <person name="Pavoni D.P."/>
            <person name="Grisard E.C."/>
            <person name="Fantinatti-Garboggini F."/>
            <person name="Marchini F.K."/>
            <person name="Rodrigues-Luiz G.F."/>
            <person name="Wagner G."/>
            <person name="Goldman G.H."/>
            <person name="Fietto J.L."/>
            <person name="Elias M.C."/>
            <person name="Goldman M.H."/>
            <person name="Sagot M.F."/>
            <person name="Pereira M."/>
            <person name="Stoco P.H."/>
            <person name="de Mendonca-Neto R.P."/>
            <person name="Teixeira S.M."/>
            <person name="Maciel T.E."/>
            <person name="de Oliveira Mendes T.A."/>
            <person name="Urmenyi T.P."/>
            <person name="de Souza W."/>
            <person name="Schenkman S."/>
            <person name="de Vasconcelos A.T."/>
        </authorList>
    </citation>
    <scope>NUCLEOTIDE SEQUENCE [LARGE SCALE GENOMIC DNA]</scope>
</reference>
<dbReference type="OrthoDB" id="277699at2759"/>
<organism evidence="3 4">
    <name type="scientific">Strigomonas culicis</name>
    <dbReference type="NCBI Taxonomy" id="28005"/>
    <lineage>
        <taxon>Eukaryota</taxon>
        <taxon>Discoba</taxon>
        <taxon>Euglenozoa</taxon>
        <taxon>Kinetoplastea</taxon>
        <taxon>Metakinetoplastina</taxon>
        <taxon>Trypanosomatida</taxon>
        <taxon>Trypanosomatidae</taxon>
        <taxon>Strigomonadinae</taxon>
        <taxon>Strigomonas</taxon>
    </lineage>
</organism>
<feature type="transmembrane region" description="Helical" evidence="2">
    <location>
        <begin position="95"/>
        <end position="117"/>
    </location>
</feature>
<keyword evidence="4" id="KW-1185">Reference proteome</keyword>
<feature type="region of interest" description="Disordered" evidence="1">
    <location>
        <begin position="158"/>
        <end position="193"/>
    </location>
</feature>
<keyword evidence="2" id="KW-0472">Membrane</keyword>
<keyword evidence="2" id="KW-1133">Transmembrane helix</keyword>
<keyword evidence="2" id="KW-0812">Transmembrane</keyword>
<feature type="compositionally biased region" description="Polar residues" evidence="1">
    <location>
        <begin position="182"/>
        <end position="193"/>
    </location>
</feature>
<name>S9VME5_9TRYP</name>
<comment type="caution">
    <text evidence="3">The sequence shown here is derived from an EMBL/GenBank/DDBJ whole genome shotgun (WGS) entry which is preliminary data.</text>
</comment>
<feature type="compositionally biased region" description="Polar residues" evidence="1">
    <location>
        <begin position="54"/>
        <end position="76"/>
    </location>
</feature>
<accession>S9VME5</accession>
<sequence>MVPWGALQRRLMAYLLRHPQFKEAVQNGTQKVMNSEAFKNAQRKMNSAFGEASKSFNNSNANTNKSGGGHNASSSSFNTIRRRFLNTWHAHKGRVWAFVAANFFGILFLIQLSQPLYHIFTSLMQPASHPSIKHNKKQEKDASLQSRVASQEDGFRTLEGEVEDNSTRQQQNGKRGTKKVAKTQSEDNVNQPWTAHESSFMYDDTKQQHGVANNTKYNSAMHRDLFESKDGERVGFETSFLVKMGDETEFTSSLEREHLTGAVSK</sequence>
<dbReference type="Proteomes" id="UP000015354">
    <property type="component" value="Unassembled WGS sequence"/>
</dbReference>
<evidence type="ECO:0000256" key="2">
    <source>
        <dbReference type="SAM" id="Phobius"/>
    </source>
</evidence>